<sequence length="1569" mass="171905">MSSQTLLWTVLPHGRFRDGPNDGRRRVTISVSPRLRPQAADEQVLKAFPDFLDWPALLADAKFGLRVGAAEVPLKPVNLGDSDLWKQLFGTATPVAGFQFKDMSKVNLRSFQVRNVLKFVRKHYARLAVQAASGHPTLLPWKDAHPDLKDMLTGIGTRTQKFNLGDRPIEVALPGFSRFFDRAENGRSIENFLNDAVFGPGGQYRTPVAAIDAEETGSPPVAGQVVRRTLPTDWFNPRPGGPNTPLVGAPDAALMDQFASADEYAFYQANRFYNREPPSDAERAMRRPSYADIPAPPKVPDFDFHRIVASYADYPSLLRALGLLIDCVVEDDTPFDQAIATGGGVGKGLMSLLVRLPGNHDPDEDTTPRTAWQDDKDRFFTRPRGGDFQRGLLRLEASDDSWGLFERDKPGLFDIYQVDPDGAVHKTVGFTLSAQNLVSKSLSLRQVDGEVTYTTGDKQAVAALRSGGLGVSRHGRAAQVAADAAAAALKNQAVEAGNGDKIVFFAEDVIRGFRVDVSPVKDDIAPGKWFSLCARVGDYRLIKSDTSLPLPADEGYVSGASTTSTASAGINPDDHYLHESLFRWTGWSLSAPRPGLVLRAAPVQDTQLQSEQHTVVTDQAADGNGIAAQFKAAKGSLPKLRFGQLYRFRARLVDSAGNSLELDDPTLGELEQASDAVGYWRFEPIDPPALVQRHRLSEGESVERMVVRSNFDTDADAYLGTADFSAAIAEPASQDFEYRPLNERHLVPPKSSQQQCEQHGLFDPFFADPLTIKNGYEIAAREAGTLYDAGAGAQVELITPTSLNDIAKTSAVPPALPGPDNPEGDRLSAGQYVIHREASVETPYLPDAAAAGIALRAANGHALPGVVTEMILGQSCVVRRAPNQELVLMVANQKDWPHSRGLRLIVAERKADLTELPCKEAFVDEGAPKWDENERTLTFFVAKGRIVRLLYSSFADPHLIETFGVPHWTLSMAERKFVSGMAVMGANWLLTPFRNLVMVHATQQPVCLPEFVALSNFRDPGSKFTDLHSRIVRLHGPSTGKFEIEADWQEWVDDLSKPAPERIVGKGQLGEIQLSENHENEFSLDDAVNSQIHDLARPRAPANRHEFGDTKFRLIHYRVRATTRFREYLPPSLYAHRDRITRLGPVATGAPVKLAADDDAGAPVLTDPAGDTGQTLVLASAPPADPRVLYVVPTFRWTRTSSAGGQQVTRIGNGLRVWLDRPWFSSGDGELLGVVIFGENARFTDIPAKMQPVVTQWGLDPLWDTDLPKTKTSAGDFAARVISEQLRLQEHSDGGFVEVIGHRVHWDTDRQLWYCDIELDPGVAYTPFVRLALVRYQPNALSSAKISKVVMTEFSQVLPRRSATLKMTGNKIGLKLTGKVPHFGPMKFPVDSEYTNISFITGAHETGRNRVELVIQTRDPEIDSDLAWRDQSVLASAIVGGDASDNPLVAPGINPGGIFALPAAAAPGMRTVELRAGIAVALSSSLDLSAATNAALEHVGRLPGFLDPEIWSVSVPLPDTAGKPARLMLREFERYYTDNTVPERRGNAVFNRRVIEERLVYAALFEMGG</sequence>
<dbReference type="EMBL" id="LWBS01000423">
    <property type="protein sequence ID" value="OAP90219.1"/>
    <property type="molecule type" value="Genomic_DNA"/>
</dbReference>
<organism evidence="1">
    <name type="scientific">Rhizobium leguminosarum</name>
    <dbReference type="NCBI Taxonomy" id="384"/>
    <lineage>
        <taxon>Bacteria</taxon>
        <taxon>Pseudomonadati</taxon>
        <taxon>Pseudomonadota</taxon>
        <taxon>Alphaproteobacteria</taxon>
        <taxon>Hyphomicrobiales</taxon>
        <taxon>Rhizobiaceae</taxon>
        <taxon>Rhizobium/Agrobacterium group</taxon>
        <taxon>Rhizobium</taxon>
    </lineage>
</organism>
<comment type="caution">
    <text evidence="1">The sequence shown here is derived from an EMBL/GenBank/DDBJ whole genome shotgun (WGS) entry which is preliminary data.</text>
</comment>
<evidence type="ECO:0000313" key="1">
    <source>
        <dbReference type="EMBL" id="OAP90219.1"/>
    </source>
</evidence>
<gene>
    <name evidence="1" type="ORF">A4U53_30315</name>
</gene>
<proteinExistence type="predicted"/>
<reference evidence="1" key="1">
    <citation type="submission" date="2016-04" db="EMBL/GenBank/DDBJ databases">
        <title>Fast-growing isolate from the root nodules of Vavilovia formosa.</title>
        <authorList>
            <person name="Kimeklis A."/>
            <person name="Safronova V."/>
            <person name="Belimov A."/>
            <person name="Andronov E."/>
        </authorList>
    </citation>
    <scope>NUCLEOTIDE SEQUENCE [LARGE SCALE GENOMIC DNA]</scope>
    <source>
        <strain evidence="1">Vaf-46</strain>
    </source>
</reference>
<name>A0A179BFS3_RHILE</name>
<protein>
    <submittedName>
        <fullName evidence="1">Uncharacterized protein</fullName>
    </submittedName>
</protein>
<accession>A0A179BFS3</accession>